<dbReference type="GO" id="GO:0015385">
    <property type="term" value="F:sodium:proton antiporter activity"/>
    <property type="evidence" value="ECO:0007669"/>
    <property type="project" value="InterPro"/>
</dbReference>
<feature type="transmembrane region" description="Helical" evidence="6">
    <location>
        <begin position="39"/>
        <end position="57"/>
    </location>
</feature>
<dbReference type="GO" id="GO:0005886">
    <property type="term" value="C:plasma membrane"/>
    <property type="evidence" value="ECO:0007669"/>
    <property type="project" value="InterPro"/>
</dbReference>
<reference evidence="8 9" key="1">
    <citation type="submission" date="2018-11" db="EMBL/GenBank/DDBJ databases">
        <title>Genome sequence of Apiotrichum porosum DSM 27194.</title>
        <authorList>
            <person name="Aliyu H."/>
            <person name="Gorte O."/>
            <person name="Ochsenreither K."/>
        </authorList>
    </citation>
    <scope>NUCLEOTIDE SEQUENCE [LARGE SCALE GENOMIC DNA]</scope>
    <source>
        <strain evidence="8 9">DSM 27194</strain>
    </source>
</reference>
<evidence type="ECO:0000259" key="7">
    <source>
        <dbReference type="Pfam" id="PF00999"/>
    </source>
</evidence>
<dbReference type="EMBL" id="RSCE01000003">
    <property type="protein sequence ID" value="RSH84216.1"/>
    <property type="molecule type" value="Genomic_DNA"/>
</dbReference>
<feature type="transmembrane region" description="Helical" evidence="6">
    <location>
        <begin position="388"/>
        <end position="404"/>
    </location>
</feature>
<evidence type="ECO:0000256" key="4">
    <source>
        <dbReference type="ARBA" id="ARBA00023136"/>
    </source>
</evidence>
<evidence type="ECO:0000313" key="9">
    <source>
        <dbReference type="Proteomes" id="UP000279236"/>
    </source>
</evidence>
<dbReference type="Pfam" id="PF00999">
    <property type="entry name" value="Na_H_Exchanger"/>
    <property type="match status" value="2"/>
</dbReference>
<dbReference type="OrthoDB" id="2190219at2759"/>
<feature type="transmembrane region" description="Helical" evidence="6">
    <location>
        <begin position="105"/>
        <end position="128"/>
    </location>
</feature>
<keyword evidence="3 6" id="KW-1133">Transmembrane helix</keyword>
<dbReference type="GeneID" id="39590268"/>
<dbReference type="GO" id="GO:0120029">
    <property type="term" value="P:proton export across plasma membrane"/>
    <property type="evidence" value="ECO:0007669"/>
    <property type="project" value="InterPro"/>
</dbReference>
<protein>
    <recommendedName>
        <fullName evidence="7">Cation/H+ exchanger transmembrane domain-containing protein</fullName>
    </recommendedName>
</protein>
<dbReference type="InterPro" id="IPR004712">
    <property type="entry name" value="Na+/H+_antiporter_fungi"/>
</dbReference>
<feature type="transmembrane region" description="Helical" evidence="6">
    <location>
        <begin position="424"/>
        <end position="446"/>
    </location>
</feature>
<feature type="domain" description="Cation/H+ exchanger transmembrane" evidence="7">
    <location>
        <begin position="25"/>
        <end position="293"/>
    </location>
</feature>
<evidence type="ECO:0000256" key="6">
    <source>
        <dbReference type="SAM" id="Phobius"/>
    </source>
</evidence>
<feature type="transmembrane region" description="Helical" evidence="6">
    <location>
        <begin position="12"/>
        <end position="30"/>
    </location>
</feature>
<evidence type="ECO:0000256" key="5">
    <source>
        <dbReference type="SAM" id="MobiDB-lite"/>
    </source>
</evidence>
<feature type="region of interest" description="Disordered" evidence="5">
    <location>
        <begin position="548"/>
        <end position="586"/>
    </location>
</feature>
<keyword evidence="2 6" id="KW-0812">Transmembrane</keyword>
<dbReference type="GO" id="GO:0036376">
    <property type="term" value="P:sodium ion export across plasma membrane"/>
    <property type="evidence" value="ECO:0007669"/>
    <property type="project" value="InterPro"/>
</dbReference>
<feature type="transmembrane region" description="Helical" evidence="6">
    <location>
        <begin position="77"/>
        <end position="98"/>
    </location>
</feature>
<comment type="caution">
    <text evidence="8">The sequence shown here is derived from an EMBL/GenBank/DDBJ whole genome shotgun (WGS) entry which is preliminary data.</text>
</comment>
<organism evidence="8 9">
    <name type="scientific">Apiotrichum porosum</name>
    <dbReference type="NCBI Taxonomy" id="105984"/>
    <lineage>
        <taxon>Eukaryota</taxon>
        <taxon>Fungi</taxon>
        <taxon>Dikarya</taxon>
        <taxon>Basidiomycota</taxon>
        <taxon>Agaricomycotina</taxon>
        <taxon>Tremellomycetes</taxon>
        <taxon>Trichosporonales</taxon>
        <taxon>Trichosporonaceae</taxon>
        <taxon>Apiotrichum</taxon>
    </lineage>
</organism>
<dbReference type="GO" id="GO:0042391">
    <property type="term" value="P:regulation of membrane potential"/>
    <property type="evidence" value="ECO:0007669"/>
    <property type="project" value="InterPro"/>
</dbReference>
<dbReference type="InterPro" id="IPR006153">
    <property type="entry name" value="Cation/H_exchanger_TM"/>
</dbReference>
<evidence type="ECO:0000256" key="3">
    <source>
        <dbReference type="ARBA" id="ARBA00022989"/>
    </source>
</evidence>
<dbReference type="PANTHER" id="PTHR31382">
    <property type="entry name" value="NA(+)/H(+) ANTIPORTER"/>
    <property type="match status" value="1"/>
</dbReference>
<dbReference type="RefSeq" id="XP_028477664.1">
    <property type="nucleotide sequence ID" value="XM_028621212.1"/>
</dbReference>
<gene>
    <name evidence="8" type="ORF">EHS24_005725</name>
</gene>
<dbReference type="PANTHER" id="PTHR31382:SF1">
    <property type="entry name" value="SODIUM ION_PROTON EXCHANGER (EUROFUNG)"/>
    <property type="match status" value="1"/>
</dbReference>
<keyword evidence="9" id="KW-1185">Reference proteome</keyword>
<feature type="domain" description="Cation/H+ exchanger transmembrane" evidence="7">
    <location>
        <begin position="330"/>
        <end position="445"/>
    </location>
</feature>
<feature type="transmembrane region" description="Helical" evidence="6">
    <location>
        <begin position="332"/>
        <end position="350"/>
    </location>
</feature>
<dbReference type="AlphaFoldDB" id="A0A427XZA6"/>
<sequence length="586" mass="63959">MVALDVSETSSALAVAGGYIAIVGLVSYWLKEKLFLSEALLAFVAGIIFGPLGADIFSPLKWVGGDEEKLSVLTFEITRIIIAIQVLFTGISLPKAYLWRERMSLTTLLLPVMTAAWFITALFIWALIPGLTYLESLAIGSCVTPTDPVLANSICKAGANDGLGFPFLFMALYLILIHSPDHPVHNIGGAIGEWFYNIVLYQVLLSVIIGTIIGFIARKVLRFAEEHRLIDHESFLSFGVALTFLTLGVVGTIGSDDILCCFIVGNSFTWDDWFRVQTEDHKVQDVIDQLLNVSVKFGPPKTNPSSRPFAPWTHSRTLGFYRAHADTHQSAIFLYIGAIMPWAEFGNYWGITPWRLVLLGICVILFRRLPWVLLLSKWIPTVPTWKEAAFAGYFGPIGVGAVYYTQVALEFLPDNGSRDRLRAVILPVVYFLVLTSIIVHGVTIPVGKGFTFARTLTVTRSTGDPSADLVSRLPPPVAFGDVQPPIKPADTANNSVADLGAIKATDGSDDRVHFDLGGQVGRAVQTTTDSAPISRNVSFTPATKWDEGVMGDSRVTPISSGRTTPEHTAAEHGISSLRNRLPESPV</sequence>
<feature type="transmembrane region" description="Helical" evidence="6">
    <location>
        <begin position="194"/>
        <end position="217"/>
    </location>
</feature>
<comment type="subcellular location">
    <subcellularLocation>
        <location evidence="1">Membrane</location>
        <topology evidence="1">Multi-pass membrane protein</topology>
    </subcellularLocation>
</comment>
<dbReference type="Proteomes" id="UP000279236">
    <property type="component" value="Unassembled WGS sequence"/>
</dbReference>
<name>A0A427XZA6_9TREE</name>
<evidence type="ECO:0000256" key="2">
    <source>
        <dbReference type="ARBA" id="ARBA00022692"/>
    </source>
</evidence>
<proteinExistence type="predicted"/>
<dbReference type="STRING" id="105984.A0A427XZA6"/>
<accession>A0A427XZA6</accession>
<evidence type="ECO:0000256" key="1">
    <source>
        <dbReference type="ARBA" id="ARBA00004141"/>
    </source>
</evidence>
<feature type="transmembrane region" description="Helical" evidence="6">
    <location>
        <begin position="356"/>
        <end position="376"/>
    </location>
</feature>
<evidence type="ECO:0000313" key="8">
    <source>
        <dbReference type="EMBL" id="RSH84216.1"/>
    </source>
</evidence>
<keyword evidence="4 6" id="KW-0472">Membrane</keyword>